<accession>A0ACA9Q3R8</accession>
<protein>
    <submittedName>
        <fullName evidence="1">9388_t:CDS:1</fullName>
    </submittedName>
</protein>
<keyword evidence="2" id="KW-1185">Reference proteome</keyword>
<evidence type="ECO:0000313" key="2">
    <source>
        <dbReference type="Proteomes" id="UP000789702"/>
    </source>
</evidence>
<sequence length="68" mass="8034">SNRKSTRQTKTYWQDPRKAKIHGENSKIKEYSPELLPSTKCPGKRKKAKVSQCYWVSKRKLLDRLAEK</sequence>
<proteinExistence type="predicted"/>
<feature type="non-terminal residue" evidence="1">
    <location>
        <position position="1"/>
    </location>
</feature>
<feature type="non-terminal residue" evidence="1">
    <location>
        <position position="68"/>
    </location>
</feature>
<name>A0ACA9Q3R8_9GLOM</name>
<dbReference type="EMBL" id="CAJVPU010037747">
    <property type="protein sequence ID" value="CAG8733222.1"/>
    <property type="molecule type" value="Genomic_DNA"/>
</dbReference>
<reference evidence="1" key="1">
    <citation type="submission" date="2021-06" db="EMBL/GenBank/DDBJ databases">
        <authorList>
            <person name="Kallberg Y."/>
            <person name="Tangrot J."/>
            <person name="Rosling A."/>
        </authorList>
    </citation>
    <scope>NUCLEOTIDE SEQUENCE</scope>
    <source>
        <strain evidence="1">IL203A</strain>
    </source>
</reference>
<comment type="caution">
    <text evidence="1">The sequence shown here is derived from an EMBL/GenBank/DDBJ whole genome shotgun (WGS) entry which is preliminary data.</text>
</comment>
<evidence type="ECO:0000313" key="1">
    <source>
        <dbReference type="EMBL" id="CAG8733222.1"/>
    </source>
</evidence>
<organism evidence="1 2">
    <name type="scientific">Dentiscutata heterogama</name>
    <dbReference type="NCBI Taxonomy" id="1316150"/>
    <lineage>
        <taxon>Eukaryota</taxon>
        <taxon>Fungi</taxon>
        <taxon>Fungi incertae sedis</taxon>
        <taxon>Mucoromycota</taxon>
        <taxon>Glomeromycotina</taxon>
        <taxon>Glomeromycetes</taxon>
        <taxon>Diversisporales</taxon>
        <taxon>Gigasporaceae</taxon>
        <taxon>Dentiscutata</taxon>
    </lineage>
</organism>
<gene>
    <name evidence="1" type="ORF">DHETER_LOCUS13571</name>
</gene>
<dbReference type="Proteomes" id="UP000789702">
    <property type="component" value="Unassembled WGS sequence"/>
</dbReference>